<sequence length="155" mass="16731">QDPEGKDWADFPNLVCSAPFIVPMASLEQKGTVYTSKVIVLTSNFAGPNPALSAVGPAIDRRLHFRLDATRGDVEMSASRALTPDGPASKHFSSSTPLTRLENVKLSWNPRSVYSTPQDPQSLDEVVDLVLNYVDHFAAVAGDLDALVRQGNPTP</sequence>
<dbReference type="PROSITE" id="PS51218">
    <property type="entry name" value="SF3_HELICASE_2"/>
    <property type="match status" value="1"/>
</dbReference>
<dbReference type="GO" id="GO:0003724">
    <property type="term" value="F:RNA helicase activity"/>
    <property type="evidence" value="ECO:0007669"/>
    <property type="project" value="InterPro"/>
</dbReference>
<feature type="domain" description="SF3 helicase" evidence="1">
    <location>
        <begin position="1"/>
        <end position="84"/>
    </location>
</feature>
<feature type="non-terminal residue" evidence="2">
    <location>
        <position position="1"/>
    </location>
</feature>
<reference evidence="2" key="1">
    <citation type="journal article" date="2016" name="PLoS ONE">
        <title>Metagenomic Survey of Viral Diversity Obtained from Feces of Subantarctic and South American Fur Seals.</title>
        <authorList>
            <person name="Kluge M."/>
            <person name="Campos F.S."/>
            <person name="Tavares M."/>
            <person name="de Amorim D.B."/>
            <person name="Valdez F.P."/>
            <person name="Giongo A."/>
            <person name="Roehe P.M."/>
            <person name="Franco A.C."/>
        </authorList>
    </citation>
    <scope>NUCLEOTIDE SEQUENCE</scope>
    <source>
        <strain evidence="2">Fur seal/ATROP18/BR/2012</strain>
    </source>
</reference>
<feature type="non-terminal residue" evidence="2">
    <location>
        <position position="155"/>
    </location>
</feature>
<accession>A0A0G2YEU0</accession>
<evidence type="ECO:0000313" key="2">
    <source>
        <dbReference type="EMBL" id="AKI82127.1"/>
    </source>
</evidence>
<dbReference type="InterPro" id="IPR014759">
    <property type="entry name" value="Helicase_SF3_ssRNA_vir"/>
</dbReference>
<name>A0A0G2YEU0_9PICO</name>
<protein>
    <submittedName>
        <fullName evidence="2">Polyprotein</fullName>
    </submittedName>
</protein>
<evidence type="ECO:0000259" key="1">
    <source>
        <dbReference type="PROSITE" id="PS51218"/>
    </source>
</evidence>
<dbReference type="InterPro" id="IPR000605">
    <property type="entry name" value="Helicase_SF3_ssDNA/RNA_vir"/>
</dbReference>
<proteinExistence type="predicted"/>
<dbReference type="GO" id="GO:0003723">
    <property type="term" value="F:RNA binding"/>
    <property type="evidence" value="ECO:0007669"/>
    <property type="project" value="InterPro"/>
</dbReference>
<dbReference type="Pfam" id="PF00910">
    <property type="entry name" value="RNA_helicase"/>
    <property type="match status" value="1"/>
</dbReference>
<organism evidence="2">
    <name type="scientific">Sakobuvirus fur seal/ATROP18/BR/2012</name>
    <dbReference type="NCBI Taxonomy" id="1659788"/>
    <lineage>
        <taxon>Viruses</taxon>
        <taxon>Riboviria</taxon>
        <taxon>Orthornavirae</taxon>
        <taxon>Pisuviricota</taxon>
        <taxon>Pisoniviricetes</taxon>
        <taxon>Picornavirales</taxon>
        <taxon>Picornaviridae</taxon>
        <taxon>Kodimesavirinae</taxon>
        <taxon>Sakobuvirus</taxon>
    </lineage>
</organism>
<dbReference type="EMBL" id="KR072981">
    <property type="protein sequence ID" value="AKI82127.1"/>
    <property type="molecule type" value="Genomic_RNA"/>
</dbReference>